<name>A0ABX2WI79_9MICO</name>
<dbReference type="EMBL" id="LZEM01000018">
    <property type="protein sequence ID" value="OAZ40915.1"/>
    <property type="molecule type" value="Genomic_DNA"/>
</dbReference>
<reference evidence="2" key="1">
    <citation type="submission" date="2016-06" db="EMBL/GenBank/DDBJ databases">
        <title>Genome sequencing of cellulolytic organisms.</title>
        <authorList>
            <person name="Bohra V."/>
            <person name="Dafale N.A."/>
            <person name="Purohit H.J."/>
        </authorList>
    </citation>
    <scope>NUCLEOTIDE SEQUENCE [LARGE SCALE GENOMIC DNA]</scope>
    <source>
        <strain evidence="2">ND21</strain>
    </source>
</reference>
<keyword evidence="2" id="KW-1185">Reference proteome</keyword>
<evidence type="ECO:0000313" key="2">
    <source>
        <dbReference type="Proteomes" id="UP000093918"/>
    </source>
</evidence>
<protein>
    <recommendedName>
        <fullName evidence="3">HTH cro/C1-type domain-containing protein</fullName>
    </recommendedName>
</protein>
<sequence length="66" mass="6710">MVEFGVKNDAEIARRSGIPQSTIHNARKGAASPSAIGALKAVFPNASLDDLIVVPASPEVPGVLAS</sequence>
<organism evidence="1 2">
    <name type="scientific">Microbacterium arborescens</name>
    <dbReference type="NCBI Taxonomy" id="33883"/>
    <lineage>
        <taxon>Bacteria</taxon>
        <taxon>Bacillati</taxon>
        <taxon>Actinomycetota</taxon>
        <taxon>Actinomycetes</taxon>
        <taxon>Micrococcales</taxon>
        <taxon>Microbacteriaceae</taxon>
        <taxon>Microbacterium</taxon>
    </lineage>
</organism>
<proteinExistence type="predicted"/>
<gene>
    <name evidence="1" type="ORF">A9Z40_02955</name>
</gene>
<evidence type="ECO:0008006" key="3">
    <source>
        <dbReference type="Google" id="ProtNLM"/>
    </source>
</evidence>
<dbReference type="Proteomes" id="UP000093918">
    <property type="component" value="Unassembled WGS sequence"/>
</dbReference>
<comment type="caution">
    <text evidence="1">The sequence shown here is derived from an EMBL/GenBank/DDBJ whole genome shotgun (WGS) entry which is preliminary data.</text>
</comment>
<accession>A0ABX2WI79</accession>
<evidence type="ECO:0000313" key="1">
    <source>
        <dbReference type="EMBL" id="OAZ40915.1"/>
    </source>
</evidence>